<dbReference type="InterPro" id="IPR036273">
    <property type="entry name" value="CRAL/TRIO_N_dom_sf"/>
</dbReference>
<reference evidence="3 4" key="1">
    <citation type="submission" date="2015-12" db="EMBL/GenBank/DDBJ databases">
        <title>The genome of Folsomia candida.</title>
        <authorList>
            <person name="Faddeeva A."/>
            <person name="Derks M.F."/>
            <person name="Anvar Y."/>
            <person name="Smit S."/>
            <person name="Van Straalen N."/>
            <person name="Roelofs D."/>
        </authorList>
    </citation>
    <scope>NUCLEOTIDE SEQUENCE [LARGE SCALE GENOMIC DNA]</scope>
    <source>
        <strain evidence="3 4">VU population</strain>
        <tissue evidence="3">Whole body</tissue>
    </source>
</reference>
<gene>
    <name evidence="3" type="ORF">Fcan01_25017</name>
</gene>
<dbReference type="Proteomes" id="UP000198287">
    <property type="component" value="Unassembled WGS sequence"/>
</dbReference>
<comment type="caution">
    <text evidence="3">The sequence shown here is derived from an EMBL/GenBank/DDBJ whole genome shotgun (WGS) entry which is preliminary data.</text>
</comment>
<accession>A0A226D662</accession>
<evidence type="ECO:0000313" key="4">
    <source>
        <dbReference type="Proteomes" id="UP000198287"/>
    </source>
</evidence>
<feature type="chain" id="PRO_5012940296" description="CRAL-TRIO domain-containing protein" evidence="1">
    <location>
        <begin position="26"/>
        <end position="356"/>
    </location>
</feature>
<dbReference type="PROSITE" id="PS50191">
    <property type="entry name" value="CRAL_TRIO"/>
    <property type="match status" value="1"/>
</dbReference>
<feature type="signal peptide" evidence="1">
    <location>
        <begin position="1"/>
        <end position="25"/>
    </location>
</feature>
<feature type="domain" description="CRAL-TRIO" evidence="2">
    <location>
        <begin position="116"/>
        <end position="292"/>
    </location>
</feature>
<dbReference type="CDD" id="cd00170">
    <property type="entry name" value="SEC14"/>
    <property type="match status" value="1"/>
</dbReference>
<dbReference type="PANTHER" id="PTHR23324">
    <property type="entry name" value="SEC14 RELATED PROTEIN"/>
    <property type="match status" value="1"/>
</dbReference>
<keyword evidence="1" id="KW-0732">Signal</keyword>
<dbReference type="EMBL" id="LNIX01000034">
    <property type="protein sequence ID" value="OXA40348.1"/>
    <property type="molecule type" value="Genomic_DNA"/>
</dbReference>
<proteinExistence type="predicted"/>
<organism evidence="3 4">
    <name type="scientific">Folsomia candida</name>
    <name type="common">Springtail</name>
    <dbReference type="NCBI Taxonomy" id="158441"/>
    <lineage>
        <taxon>Eukaryota</taxon>
        <taxon>Metazoa</taxon>
        <taxon>Ecdysozoa</taxon>
        <taxon>Arthropoda</taxon>
        <taxon>Hexapoda</taxon>
        <taxon>Collembola</taxon>
        <taxon>Entomobryomorpha</taxon>
        <taxon>Isotomoidea</taxon>
        <taxon>Isotomidae</taxon>
        <taxon>Proisotominae</taxon>
        <taxon>Folsomia</taxon>
    </lineage>
</organism>
<dbReference type="Gene3D" id="3.40.525.10">
    <property type="entry name" value="CRAL-TRIO lipid binding domain"/>
    <property type="match status" value="1"/>
</dbReference>
<dbReference type="InterPro" id="IPR051064">
    <property type="entry name" value="SEC14/CRAL-TRIO_domain"/>
</dbReference>
<sequence>MCEKNFKRFTNFVVLFVIFVKFVEGDNTKFFTLTLEEKLKLDEFRDRISPILQHDYMKKEIYLIRFLRQTNFDVHAAERLMENVSSKMFSTSLIIYLFKMLKWREENEIDKLLDEEFPEFDQEYNVYLEGCDPLNRPVLSVPLGDWDIRRAILAGLGNRLMRYMDKIYEDSTTFLRNANSAGMEIVQATIIMDMSGFHAITHTCPRCLQLYLYFLGNLQSHYPGLIEKMYFVNTPEIIHVLWNLYEGVFTPKLREITTMFGRNKEQWQARLRDEIGADQLSKRYGGDKPDALEFYYIRLAGQLISTPEQLQSVNMTNVCSKDVKIYENLIREVHHEPGSRKGKNFEEWGCKRKQKV</sequence>
<evidence type="ECO:0000259" key="2">
    <source>
        <dbReference type="PROSITE" id="PS50191"/>
    </source>
</evidence>
<protein>
    <recommendedName>
        <fullName evidence="2">CRAL-TRIO domain-containing protein</fullName>
    </recommendedName>
</protein>
<dbReference type="SMART" id="SM00516">
    <property type="entry name" value="SEC14"/>
    <property type="match status" value="1"/>
</dbReference>
<dbReference type="InterPro" id="IPR001251">
    <property type="entry name" value="CRAL-TRIO_dom"/>
</dbReference>
<name>A0A226D662_FOLCA</name>
<dbReference type="Pfam" id="PF00650">
    <property type="entry name" value="CRAL_TRIO"/>
    <property type="match status" value="1"/>
</dbReference>
<dbReference type="SUPFAM" id="SSF52087">
    <property type="entry name" value="CRAL/TRIO domain"/>
    <property type="match status" value="1"/>
</dbReference>
<dbReference type="InterPro" id="IPR036865">
    <property type="entry name" value="CRAL-TRIO_dom_sf"/>
</dbReference>
<evidence type="ECO:0000313" key="3">
    <source>
        <dbReference type="EMBL" id="OXA40348.1"/>
    </source>
</evidence>
<keyword evidence="4" id="KW-1185">Reference proteome</keyword>
<dbReference type="AlphaFoldDB" id="A0A226D662"/>
<evidence type="ECO:0000256" key="1">
    <source>
        <dbReference type="SAM" id="SignalP"/>
    </source>
</evidence>
<dbReference type="SUPFAM" id="SSF46938">
    <property type="entry name" value="CRAL/TRIO N-terminal domain"/>
    <property type="match status" value="1"/>
</dbReference>
<dbReference type="PANTHER" id="PTHR23324:SF83">
    <property type="entry name" value="SEC14-LIKE PROTEIN 2"/>
    <property type="match status" value="1"/>
</dbReference>
<dbReference type="OrthoDB" id="75724at2759"/>
<dbReference type="GO" id="GO:0005737">
    <property type="term" value="C:cytoplasm"/>
    <property type="evidence" value="ECO:0007669"/>
    <property type="project" value="TreeGrafter"/>
</dbReference>